<evidence type="ECO:0000256" key="3">
    <source>
        <dbReference type="ARBA" id="ARBA00022490"/>
    </source>
</evidence>
<evidence type="ECO:0000313" key="8">
    <source>
        <dbReference type="Proteomes" id="UP000267096"/>
    </source>
</evidence>
<dbReference type="GO" id="GO:0019005">
    <property type="term" value="C:SCF ubiquitin ligase complex"/>
    <property type="evidence" value="ECO:0007669"/>
    <property type="project" value="TreeGrafter"/>
</dbReference>
<dbReference type="WBParaSite" id="ASIM_0001026301-mRNA-1">
    <property type="protein sequence ID" value="ASIM_0001026301-mRNA-1"/>
    <property type="gene ID" value="ASIM_0001026301"/>
</dbReference>
<organism evidence="9">
    <name type="scientific">Anisakis simplex</name>
    <name type="common">Herring worm</name>
    <dbReference type="NCBI Taxonomy" id="6269"/>
    <lineage>
        <taxon>Eukaryota</taxon>
        <taxon>Metazoa</taxon>
        <taxon>Ecdysozoa</taxon>
        <taxon>Nematoda</taxon>
        <taxon>Chromadorea</taxon>
        <taxon>Rhabditida</taxon>
        <taxon>Spirurina</taxon>
        <taxon>Ascaridomorpha</taxon>
        <taxon>Ascaridoidea</taxon>
        <taxon>Anisakidae</taxon>
        <taxon>Anisakis</taxon>
        <taxon>Anisakis simplex complex</taxon>
    </lineage>
</organism>
<dbReference type="SMART" id="SM00449">
    <property type="entry name" value="SPRY"/>
    <property type="match status" value="1"/>
</dbReference>
<dbReference type="GO" id="GO:0043161">
    <property type="term" value="P:proteasome-mediated ubiquitin-dependent protein catabolic process"/>
    <property type="evidence" value="ECO:0007669"/>
    <property type="project" value="TreeGrafter"/>
</dbReference>
<feature type="compositionally biased region" description="Polar residues" evidence="4">
    <location>
        <begin position="1"/>
        <end position="19"/>
    </location>
</feature>
<accession>A0A0M3JRB8</accession>
<dbReference type="AlphaFoldDB" id="A0A0M3JRB8"/>
<comment type="subcellular location">
    <subcellularLocation>
        <location evidence="1">Cytoplasm</location>
    </subcellularLocation>
</comment>
<protein>
    <submittedName>
        <fullName evidence="9">B30.2/SPRY domain-containing protein</fullName>
    </submittedName>
</protein>
<dbReference type="Gene3D" id="2.60.120.920">
    <property type="match status" value="1"/>
</dbReference>
<dbReference type="SMART" id="SM00969">
    <property type="entry name" value="SOCS_box"/>
    <property type="match status" value="1"/>
</dbReference>
<keyword evidence="8" id="KW-1185">Reference proteome</keyword>
<name>A0A0M3JRB8_ANISI</name>
<dbReference type="PANTHER" id="PTHR12245:SF11">
    <property type="entry name" value="PROTEIN GUSTAVUS"/>
    <property type="match status" value="1"/>
</dbReference>
<dbReference type="InterPro" id="IPR018247">
    <property type="entry name" value="EF_Hand_1_Ca_BS"/>
</dbReference>
<feature type="region of interest" description="Disordered" evidence="4">
    <location>
        <begin position="322"/>
        <end position="347"/>
    </location>
</feature>
<dbReference type="Proteomes" id="UP000267096">
    <property type="component" value="Unassembled WGS sequence"/>
</dbReference>
<dbReference type="InterPro" id="IPR003877">
    <property type="entry name" value="SPRY_dom"/>
</dbReference>
<dbReference type="FunFam" id="2.60.120.920:FF:000007">
    <property type="entry name" value="SPRY domain-containing SOCS box protein 1"/>
    <property type="match status" value="1"/>
</dbReference>
<feature type="domain" description="B30.2/SPRY" evidence="5">
    <location>
        <begin position="195"/>
        <end position="409"/>
    </location>
</feature>
<dbReference type="OrthoDB" id="5547302at2759"/>
<dbReference type="InterPro" id="IPR013320">
    <property type="entry name" value="ConA-like_dom_sf"/>
</dbReference>
<comment type="similarity">
    <text evidence="2">Belongs to the SPSB family.</text>
</comment>
<dbReference type="Pfam" id="PF07525">
    <property type="entry name" value="SOCS_box"/>
    <property type="match status" value="1"/>
</dbReference>
<evidence type="ECO:0000256" key="1">
    <source>
        <dbReference type="ARBA" id="ARBA00004496"/>
    </source>
</evidence>
<dbReference type="GO" id="GO:0005737">
    <property type="term" value="C:cytoplasm"/>
    <property type="evidence" value="ECO:0007669"/>
    <property type="project" value="UniProtKB-SubCell"/>
</dbReference>
<dbReference type="InterPro" id="IPR050672">
    <property type="entry name" value="FBXO45-Fsn/SPSB_families"/>
</dbReference>
<sequence>MGHRLSSLSSGVTGSQVDNSAFDDDASGSLSRSELMNAAAAASSTDGRLEWARNRFEDETMVASEPDLLIGLSVTGRASSSMHNRGSSYHQQQQSSSHGHPSAVVNERLFAPPVSIRQPSETISSSPSVSSYYSASSTPPNNPNNTSHRNSLISSIVQSSHRPIFASNASTHRNNTRSSSPANPLGSAFEDMWRPSRLDIILNSPAPDRMVQEAHAWNPDDRSLNIFVKDDDHLTFHRHPVAQSTDCIRGKVGYTKGFHVWQIIWPTRQRGTHAVVGLATKAASLHAVGYTTLIGSNTESYGWDLIRGKCYHDAKNTSAWNYPSLSSSSSRRHTDTDTHSTNNNNNSTTQIPDRFYCILDMDEGYMAFASEFQYYGVAFTGLKGKKLFPIVSSVWGHCEITMRYLGGLDPEPTALMEICRRTIRSRIGKQHINRVNELNLPNGLKNYILHK</sequence>
<feature type="region of interest" description="Disordered" evidence="4">
    <location>
        <begin position="167"/>
        <end position="188"/>
    </location>
</feature>
<dbReference type="PROSITE" id="PS50225">
    <property type="entry name" value="SOCS"/>
    <property type="match status" value="1"/>
</dbReference>
<dbReference type="PANTHER" id="PTHR12245">
    <property type="entry name" value="SPRY DOMAIN CONTAINING SOCS BOX PROTEIN"/>
    <property type="match status" value="1"/>
</dbReference>
<dbReference type="InterPro" id="IPR043136">
    <property type="entry name" value="B30.2/SPRY_sf"/>
</dbReference>
<feature type="compositionally biased region" description="Polar residues" evidence="4">
    <location>
        <begin position="167"/>
        <end position="182"/>
    </location>
</feature>
<feature type="region of interest" description="Disordered" evidence="4">
    <location>
        <begin position="1"/>
        <end position="28"/>
    </location>
</feature>
<feature type="domain" description="SOCS box" evidence="6">
    <location>
        <begin position="399"/>
        <end position="451"/>
    </location>
</feature>
<dbReference type="EMBL" id="UYRR01030979">
    <property type="protein sequence ID" value="VDK42150.1"/>
    <property type="molecule type" value="Genomic_DNA"/>
</dbReference>
<dbReference type="Pfam" id="PF00622">
    <property type="entry name" value="SPRY"/>
    <property type="match status" value="1"/>
</dbReference>
<feature type="compositionally biased region" description="Low complexity" evidence="4">
    <location>
        <begin position="87"/>
        <end position="101"/>
    </location>
</feature>
<feature type="region of interest" description="Disordered" evidence="4">
    <location>
        <begin position="115"/>
        <end position="149"/>
    </location>
</feature>
<evidence type="ECO:0000256" key="2">
    <source>
        <dbReference type="ARBA" id="ARBA00010910"/>
    </source>
</evidence>
<gene>
    <name evidence="7" type="ORF">ASIM_LOCUS9994</name>
</gene>
<keyword evidence="3" id="KW-0963">Cytoplasm</keyword>
<reference evidence="9" key="1">
    <citation type="submission" date="2017-02" db="UniProtKB">
        <authorList>
            <consortium name="WormBaseParasite"/>
        </authorList>
    </citation>
    <scope>IDENTIFICATION</scope>
</reference>
<dbReference type="PROSITE" id="PS50188">
    <property type="entry name" value="B302_SPRY"/>
    <property type="match status" value="1"/>
</dbReference>
<dbReference type="PROSITE" id="PS00018">
    <property type="entry name" value="EF_HAND_1"/>
    <property type="match status" value="1"/>
</dbReference>
<dbReference type="FunFam" id="1.10.750.20:FF:000001">
    <property type="entry name" value="Ankyrin repeat and SOCS box containing 1"/>
    <property type="match status" value="1"/>
</dbReference>
<evidence type="ECO:0000256" key="4">
    <source>
        <dbReference type="SAM" id="MobiDB-lite"/>
    </source>
</evidence>
<dbReference type="InterPro" id="IPR001496">
    <property type="entry name" value="SOCS_box"/>
</dbReference>
<dbReference type="Gene3D" id="1.10.750.20">
    <property type="entry name" value="SOCS box"/>
    <property type="match status" value="1"/>
</dbReference>
<evidence type="ECO:0000259" key="6">
    <source>
        <dbReference type="PROSITE" id="PS50225"/>
    </source>
</evidence>
<reference evidence="7 8" key="2">
    <citation type="submission" date="2018-11" db="EMBL/GenBank/DDBJ databases">
        <authorList>
            <consortium name="Pathogen Informatics"/>
        </authorList>
    </citation>
    <scope>NUCLEOTIDE SEQUENCE [LARGE SCALE GENOMIC DNA]</scope>
</reference>
<evidence type="ECO:0000313" key="9">
    <source>
        <dbReference type="WBParaSite" id="ASIM_0001026301-mRNA-1"/>
    </source>
</evidence>
<proteinExistence type="inferred from homology"/>
<evidence type="ECO:0000313" key="7">
    <source>
        <dbReference type="EMBL" id="VDK42150.1"/>
    </source>
</evidence>
<feature type="compositionally biased region" description="Low complexity" evidence="4">
    <location>
        <begin position="119"/>
        <end position="149"/>
    </location>
</feature>
<dbReference type="SUPFAM" id="SSF49899">
    <property type="entry name" value="Concanavalin A-like lectins/glucanases"/>
    <property type="match status" value="1"/>
</dbReference>
<feature type="region of interest" description="Disordered" evidence="4">
    <location>
        <begin position="79"/>
        <end position="101"/>
    </location>
</feature>
<dbReference type="InterPro" id="IPR001870">
    <property type="entry name" value="B30.2/SPRY"/>
</dbReference>
<evidence type="ECO:0000259" key="5">
    <source>
        <dbReference type="PROSITE" id="PS50188"/>
    </source>
</evidence>
<dbReference type="CDD" id="cd12906">
    <property type="entry name" value="SPRY_SOCS1-2-4"/>
    <property type="match status" value="1"/>
</dbReference>